<reference evidence="1" key="1">
    <citation type="submission" date="2020-02" db="EMBL/GenBank/DDBJ databases">
        <authorList>
            <person name="Lichtner F.J."/>
        </authorList>
    </citation>
    <scope>NUCLEOTIDE SEQUENCE</scope>
    <source>
        <strain evidence="1">G10</strain>
    </source>
</reference>
<dbReference type="AlphaFoldDB" id="A0A9P5GFJ3"/>
<gene>
    <name evidence="1" type="ORF">PCG10_010461</name>
</gene>
<dbReference type="EMBL" id="JAAOZQ010000093">
    <property type="protein sequence ID" value="KAF7518960.1"/>
    <property type="molecule type" value="Genomic_DNA"/>
</dbReference>
<organism evidence="1 2">
    <name type="scientific">Penicillium crustosum</name>
    <name type="common">Blue mold fungus</name>
    <dbReference type="NCBI Taxonomy" id="36656"/>
    <lineage>
        <taxon>Eukaryota</taxon>
        <taxon>Fungi</taxon>
        <taxon>Dikarya</taxon>
        <taxon>Ascomycota</taxon>
        <taxon>Pezizomycotina</taxon>
        <taxon>Eurotiomycetes</taxon>
        <taxon>Eurotiomycetidae</taxon>
        <taxon>Eurotiales</taxon>
        <taxon>Aspergillaceae</taxon>
        <taxon>Penicillium</taxon>
    </lineage>
</organism>
<accession>A0A9P5GFJ3</accession>
<protein>
    <recommendedName>
        <fullName evidence="3">F-box domain-containing protein</fullName>
    </recommendedName>
</protein>
<keyword evidence="2" id="KW-1185">Reference proteome</keyword>
<proteinExistence type="predicted"/>
<evidence type="ECO:0000313" key="1">
    <source>
        <dbReference type="EMBL" id="KAF7518960.1"/>
    </source>
</evidence>
<evidence type="ECO:0008006" key="3">
    <source>
        <dbReference type="Google" id="ProtNLM"/>
    </source>
</evidence>
<dbReference type="Proteomes" id="UP000701341">
    <property type="component" value="Unassembled WGS sequence"/>
</dbReference>
<name>A0A9P5GFJ3_PENCR</name>
<evidence type="ECO:0000313" key="2">
    <source>
        <dbReference type="Proteomes" id="UP000701341"/>
    </source>
</evidence>
<comment type="caution">
    <text evidence="1">The sequence shown here is derived from an EMBL/GenBank/DDBJ whole genome shotgun (WGS) entry which is preliminary data.</text>
</comment>
<sequence length="207" mass="23755">MASQVSIFETLPPELVEMIFQYLRESPYSLSSLTLARRKFYVLGAPTLYSLIRLMNPASSEKLERTFHENSWLSSLGLELQVHLNDSREGQTHEPLLGAIVKMQNLESLIMRSVPLRGILDSTNHRLISNLMGDRNNLEVERPTQYAGQKLRSCISFRGLSQDAWVLGPNEVVFRMEHLETLHNQGATIESWTQRPLPQSRLVRRQL</sequence>